<dbReference type="InterPro" id="IPR050904">
    <property type="entry name" value="Adhesion/Biosynth-related"/>
</dbReference>
<reference evidence="2" key="1">
    <citation type="journal article" date="2020" name="Cell">
        <title>Large-Scale Comparative Analyses of Tick Genomes Elucidate Their Genetic Diversity and Vector Capacities.</title>
        <authorList>
            <consortium name="Tick Genome and Microbiome Consortium (TIGMIC)"/>
            <person name="Jia N."/>
            <person name="Wang J."/>
            <person name="Shi W."/>
            <person name="Du L."/>
            <person name="Sun Y."/>
            <person name="Zhan W."/>
            <person name="Jiang J.F."/>
            <person name="Wang Q."/>
            <person name="Zhang B."/>
            <person name="Ji P."/>
            <person name="Bell-Sakyi L."/>
            <person name="Cui X.M."/>
            <person name="Yuan T.T."/>
            <person name="Jiang B.G."/>
            <person name="Yang W.F."/>
            <person name="Lam T.T."/>
            <person name="Chang Q.C."/>
            <person name="Ding S.J."/>
            <person name="Wang X.J."/>
            <person name="Zhu J.G."/>
            <person name="Ruan X.D."/>
            <person name="Zhao L."/>
            <person name="Wei J.T."/>
            <person name="Ye R.Z."/>
            <person name="Que T.C."/>
            <person name="Du C.H."/>
            <person name="Zhou Y.H."/>
            <person name="Cheng J.X."/>
            <person name="Dai P.F."/>
            <person name="Guo W.B."/>
            <person name="Han X.H."/>
            <person name="Huang E.J."/>
            <person name="Li L.F."/>
            <person name="Wei W."/>
            <person name="Gao Y.C."/>
            <person name="Liu J.Z."/>
            <person name="Shao H.Z."/>
            <person name="Wang X."/>
            <person name="Wang C.C."/>
            <person name="Yang T.C."/>
            <person name="Huo Q.B."/>
            <person name="Li W."/>
            <person name="Chen H.Y."/>
            <person name="Chen S.E."/>
            <person name="Zhou L.G."/>
            <person name="Ni X.B."/>
            <person name="Tian J.H."/>
            <person name="Sheng Y."/>
            <person name="Liu T."/>
            <person name="Pan Y.S."/>
            <person name="Xia L.Y."/>
            <person name="Li J."/>
            <person name="Zhao F."/>
            <person name="Cao W.C."/>
        </authorList>
    </citation>
    <scope>NUCLEOTIDE SEQUENCE</scope>
    <source>
        <strain evidence="2">Rmic-2018</strain>
    </source>
</reference>
<dbReference type="AlphaFoldDB" id="A0A9J6DEY6"/>
<dbReference type="GO" id="GO:0050839">
    <property type="term" value="F:cell adhesion molecule binding"/>
    <property type="evidence" value="ECO:0007669"/>
    <property type="project" value="TreeGrafter"/>
</dbReference>
<dbReference type="PANTHER" id="PTHR10900:SF124">
    <property type="entry name" value="FI05614P"/>
    <property type="match status" value="1"/>
</dbReference>
<name>A0A9J6DEY6_RHIMP</name>
<dbReference type="InterPro" id="IPR036378">
    <property type="entry name" value="FAS1_dom_sf"/>
</dbReference>
<dbReference type="Proteomes" id="UP000821866">
    <property type="component" value="Chromosome 7"/>
</dbReference>
<gene>
    <name evidence="2" type="ORF">HPB51_002626</name>
</gene>
<proteinExistence type="predicted"/>
<evidence type="ECO:0000313" key="3">
    <source>
        <dbReference type="Proteomes" id="UP000821866"/>
    </source>
</evidence>
<evidence type="ECO:0000259" key="1">
    <source>
        <dbReference type="PROSITE" id="PS50213"/>
    </source>
</evidence>
<dbReference type="SUPFAM" id="SSF82153">
    <property type="entry name" value="FAS1 domain"/>
    <property type="match status" value="2"/>
</dbReference>
<keyword evidence="3" id="KW-1185">Reference proteome</keyword>
<organism evidence="2 3">
    <name type="scientific">Rhipicephalus microplus</name>
    <name type="common">Cattle tick</name>
    <name type="synonym">Boophilus microplus</name>
    <dbReference type="NCBI Taxonomy" id="6941"/>
    <lineage>
        <taxon>Eukaryota</taxon>
        <taxon>Metazoa</taxon>
        <taxon>Ecdysozoa</taxon>
        <taxon>Arthropoda</taxon>
        <taxon>Chelicerata</taxon>
        <taxon>Arachnida</taxon>
        <taxon>Acari</taxon>
        <taxon>Parasitiformes</taxon>
        <taxon>Ixodida</taxon>
        <taxon>Ixodoidea</taxon>
        <taxon>Ixodidae</taxon>
        <taxon>Rhipicephalinae</taxon>
        <taxon>Rhipicephalus</taxon>
        <taxon>Boophilus</taxon>
    </lineage>
</organism>
<dbReference type="FunFam" id="2.30.180.10:FF:000032">
    <property type="entry name" value="Fasciclin domain-containing protein, putative"/>
    <property type="match status" value="1"/>
</dbReference>
<dbReference type="EMBL" id="JABSTU010000009">
    <property type="protein sequence ID" value="KAH8020677.1"/>
    <property type="molecule type" value="Genomic_DNA"/>
</dbReference>
<dbReference type="InterPro" id="IPR000782">
    <property type="entry name" value="FAS1_domain"/>
</dbReference>
<accession>A0A9J6DEY6</accession>
<dbReference type="PANTHER" id="PTHR10900">
    <property type="entry name" value="PERIOSTIN-RELATED"/>
    <property type="match status" value="1"/>
</dbReference>
<dbReference type="Pfam" id="PF02469">
    <property type="entry name" value="Fasciclin"/>
    <property type="match status" value="2"/>
</dbReference>
<dbReference type="GO" id="GO:0031012">
    <property type="term" value="C:extracellular matrix"/>
    <property type="evidence" value="ECO:0007669"/>
    <property type="project" value="TreeGrafter"/>
</dbReference>
<sequence>MRQVVLFSVAQLHQGFQRYPACPCQVDQKDPLVHPDRQVLVDQGYPVDLEHHREDDLATSHLMESFQQRLEDRNNDLGRVDQEDQVGQQDQAGLSHQGFLVPEGQVDLVDLVDQRHLEDQELKATRYLSWLQKTGVLQLINDGAAYTIFVPSDDAIAQIRGQLLSKLEGDTQLLKQLVLYHIVPGQVTIDNDRTFPTLDEGNLLRFNKYFNGRVRVGPYTIFAPSDQAFKNSVGMENVLRDREALKALLLRHIVLGTVYSAGVQENQVLKTVGGLELKMSIIPECITVNGVNVNNPDNVASNGVIHVIDHFL</sequence>
<comment type="caution">
    <text evidence="2">The sequence shown here is derived from an EMBL/GenBank/DDBJ whole genome shotgun (WGS) entry which is preliminary data.</text>
</comment>
<dbReference type="GO" id="GO:0005615">
    <property type="term" value="C:extracellular space"/>
    <property type="evidence" value="ECO:0007669"/>
    <property type="project" value="TreeGrafter"/>
</dbReference>
<dbReference type="PROSITE" id="PS50213">
    <property type="entry name" value="FAS1"/>
    <property type="match status" value="1"/>
</dbReference>
<dbReference type="SMART" id="SM00554">
    <property type="entry name" value="FAS1"/>
    <property type="match status" value="2"/>
</dbReference>
<evidence type="ECO:0000313" key="2">
    <source>
        <dbReference type="EMBL" id="KAH8020677.1"/>
    </source>
</evidence>
<dbReference type="GO" id="GO:0030198">
    <property type="term" value="P:extracellular matrix organization"/>
    <property type="evidence" value="ECO:0007669"/>
    <property type="project" value="TreeGrafter"/>
</dbReference>
<feature type="domain" description="FAS1" evidence="1">
    <location>
        <begin position="111"/>
        <end position="312"/>
    </location>
</feature>
<dbReference type="Gene3D" id="2.30.180.10">
    <property type="entry name" value="FAS1 domain"/>
    <property type="match status" value="2"/>
</dbReference>
<dbReference type="GO" id="GO:0007155">
    <property type="term" value="P:cell adhesion"/>
    <property type="evidence" value="ECO:0007669"/>
    <property type="project" value="TreeGrafter"/>
</dbReference>
<reference evidence="2" key="2">
    <citation type="submission" date="2021-09" db="EMBL/GenBank/DDBJ databases">
        <authorList>
            <person name="Jia N."/>
            <person name="Wang J."/>
            <person name="Shi W."/>
            <person name="Du L."/>
            <person name="Sun Y."/>
            <person name="Zhan W."/>
            <person name="Jiang J."/>
            <person name="Wang Q."/>
            <person name="Zhang B."/>
            <person name="Ji P."/>
            <person name="Sakyi L.B."/>
            <person name="Cui X."/>
            <person name="Yuan T."/>
            <person name="Jiang B."/>
            <person name="Yang W."/>
            <person name="Lam T.T.-Y."/>
            <person name="Chang Q."/>
            <person name="Ding S."/>
            <person name="Wang X."/>
            <person name="Zhu J."/>
            <person name="Ruan X."/>
            <person name="Zhao L."/>
            <person name="Wei J."/>
            <person name="Que T."/>
            <person name="Du C."/>
            <person name="Cheng J."/>
            <person name="Dai P."/>
            <person name="Han X."/>
            <person name="Huang E."/>
            <person name="Gao Y."/>
            <person name="Liu J."/>
            <person name="Shao H."/>
            <person name="Ye R."/>
            <person name="Li L."/>
            <person name="Wei W."/>
            <person name="Wang X."/>
            <person name="Wang C."/>
            <person name="Huo Q."/>
            <person name="Li W."/>
            <person name="Guo W."/>
            <person name="Chen H."/>
            <person name="Chen S."/>
            <person name="Zhou L."/>
            <person name="Zhou L."/>
            <person name="Ni X."/>
            <person name="Tian J."/>
            <person name="Zhou Y."/>
            <person name="Sheng Y."/>
            <person name="Liu T."/>
            <person name="Pan Y."/>
            <person name="Xia L."/>
            <person name="Li J."/>
            <person name="Zhao F."/>
            <person name="Cao W."/>
        </authorList>
    </citation>
    <scope>NUCLEOTIDE SEQUENCE</scope>
    <source>
        <strain evidence="2">Rmic-2018</strain>
        <tissue evidence="2">Larvae</tissue>
    </source>
</reference>
<protein>
    <recommendedName>
        <fullName evidence="1">FAS1 domain-containing protein</fullName>
    </recommendedName>
</protein>
<dbReference type="VEuPathDB" id="VectorBase:LOC119175054"/>